<dbReference type="KEGG" id="sphk:SKP52_13535"/>
<evidence type="ECO:0000259" key="5">
    <source>
        <dbReference type="PROSITE" id="PS50977"/>
    </source>
</evidence>
<organism evidence="6 7">
    <name type="scientific">Sphingopyxis fribergensis</name>
    <dbReference type="NCBI Taxonomy" id="1515612"/>
    <lineage>
        <taxon>Bacteria</taxon>
        <taxon>Pseudomonadati</taxon>
        <taxon>Pseudomonadota</taxon>
        <taxon>Alphaproteobacteria</taxon>
        <taxon>Sphingomonadales</taxon>
        <taxon>Sphingomonadaceae</taxon>
        <taxon>Sphingopyxis</taxon>
    </lineage>
</organism>
<evidence type="ECO:0000256" key="4">
    <source>
        <dbReference type="PROSITE-ProRule" id="PRU00335"/>
    </source>
</evidence>
<dbReference type="InterPro" id="IPR009057">
    <property type="entry name" value="Homeodomain-like_sf"/>
</dbReference>
<dbReference type="InterPro" id="IPR001647">
    <property type="entry name" value="HTH_TetR"/>
</dbReference>
<protein>
    <recommendedName>
        <fullName evidence="5">HTH tetR-type domain-containing protein</fullName>
    </recommendedName>
</protein>
<proteinExistence type="predicted"/>
<dbReference type="PANTHER" id="PTHR30055:SF234">
    <property type="entry name" value="HTH-TYPE TRANSCRIPTIONAL REGULATOR BETI"/>
    <property type="match status" value="1"/>
</dbReference>
<accession>A0A0A7PHX3</accession>
<evidence type="ECO:0000313" key="6">
    <source>
        <dbReference type="EMBL" id="AJA09595.1"/>
    </source>
</evidence>
<dbReference type="Gene3D" id="1.10.357.10">
    <property type="entry name" value="Tetracycline Repressor, domain 2"/>
    <property type="match status" value="1"/>
</dbReference>
<dbReference type="SUPFAM" id="SSF46689">
    <property type="entry name" value="Homeodomain-like"/>
    <property type="match status" value="1"/>
</dbReference>
<keyword evidence="1" id="KW-0805">Transcription regulation</keyword>
<reference evidence="6 7" key="1">
    <citation type="journal article" date="2015" name="Int. J. Syst. Evol. Microbiol.">
        <title>Description of Sphingopyxis fribergensis sp. nov. - a soil bacterium with the ability to degrade styrene and phenylacetic acid.</title>
        <authorList>
            <person name="Oelschlagel M."/>
            <person name="Ruckert C."/>
            <person name="Kalinowski J."/>
            <person name="Schmidt G."/>
            <person name="Schlomann M."/>
            <person name="Tischler D."/>
        </authorList>
    </citation>
    <scope>NUCLEOTIDE SEQUENCE [LARGE SCALE GENOMIC DNA]</scope>
    <source>
        <strain evidence="6 7">Kp5.2</strain>
    </source>
</reference>
<feature type="domain" description="HTH tetR-type" evidence="5">
    <location>
        <begin position="14"/>
        <end position="74"/>
    </location>
</feature>
<dbReference type="HOGENOM" id="CLU_1133032_0_0_5"/>
<keyword evidence="7" id="KW-1185">Reference proteome</keyword>
<evidence type="ECO:0000256" key="1">
    <source>
        <dbReference type="ARBA" id="ARBA00023015"/>
    </source>
</evidence>
<evidence type="ECO:0000256" key="2">
    <source>
        <dbReference type="ARBA" id="ARBA00023125"/>
    </source>
</evidence>
<dbReference type="AlphaFoldDB" id="A0A0A7PHX3"/>
<dbReference type="GO" id="GO:0000976">
    <property type="term" value="F:transcription cis-regulatory region binding"/>
    <property type="evidence" value="ECO:0007669"/>
    <property type="project" value="TreeGrafter"/>
</dbReference>
<dbReference type="InterPro" id="IPR050109">
    <property type="entry name" value="HTH-type_TetR-like_transc_reg"/>
</dbReference>
<dbReference type="Proteomes" id="UP000030907">
    <property type="component" value="Chromosome"/>
</dbReference>
<dbReference type="Pfam" id="PF00440">
    <property type="entry name" value="TetR_N"/>
    <property type="match status" value="1"/>
</dbReference>
<sequence length="235" mass="26914">MLKIKTTYDSVTMAERRQRILYEVRKLVNEEGLEGFSMREISKRANVAPKTLYNAFGDRDRLIGCAIREVYDAVRQNVQFRTSDRTLEGLLDRAIVLNRGNLKARNYAQAVATIYFSPSTNPYLRSLLQEMAVGNTREWLEDVRAKGGLHDWVNIDHLTRHMANMEYGLILEWATSSVKDSDYLFHFVEIILFSALAATRGEVRETANSILTKMVATGELPKFENPIIRPIDVPK</sequence>
<dbReference type="STRING" id="1515612.SKP52_13535"/>
<name>A0A0A7PHX3_9SPHN</name>
<dbReference type="EMBL" id="CP009122">
    <property type="protein sequence ID" value="AJA09595.1"/>
    <property type="molecule type" value="Genomic_DNA"/>
</dbReference>
<keyword evidence="3" id="KW-0804">Transcription</keyword>
<evidence type="ECO:0000313" key="7">
    <source>
        <dbReference type="Proteomes" id="UP000030907"/>
    </source>
</evidence>
<evidence type="ECO:0000256" key="3">
    <source>
        <dbReference type="ARBA" id="ARBA00023163"/>
    </source>
</evidence>
<feature type="DNA-binding region" description="H-T-H motif" evidence="4">
    <location>
        <begin position="37"/>
        <end position="56"/>
    </location>
</feature>
<dbReference type="GO" id="GO:0003700">
    <property type="term" value="F:DNA-binding transcription factor activity"/>
    <property type="evidence" value="ECO:0007669"/>
    <property type="project" value="TreeGrafter"/>
</dbReference>
<keyword evidence="2 4" id="KW-0238">DNA-binding</keyword>
<dbReference type="PANTHER" id="PTHR30055">
    <property type="entry name" value="HTH-TYPE TRANSCRIPTIONAL REGULATOR RUTR"/>
    <property type="match status" value="1"/>
</dbReference>
<dbReference type="PROSITE" id="PS50977">
    <property type="entry name" value="HTH_TETR_2"/>
    <property type="match status" value="1"/>
</dbReference>
<gene>
    <name evidence="6" type="ORF">SKP52_13535</name>
</gene>